<feature type="region of interest" description="Disordered" evidence="1">
    <location>
        <begin position="31"/>
        <end position="57"/>
    </location>
</feature>
<evidence type="ECO:0000256" key="1">
    <source>
        <dbReference type="SAM" id="MobiDB-lite"/>
    </source>
</evidence>
<dbReference type="RefSeq" id="WP_310305239.1">
    <property type="nucleotide sequence ID" value="NZ_BAAAPS010000005.1"/>
</dbReference>
<dbReference type="EMBL" id="JAVDYG010000001">
    <property type="protein sequence ID" value="MDR7364069.1"/>
    <property type="molecule type" value="Genomic_DNA"/>
</dbReference>
<protein>
    <submittedName>
        <fullName evidence="2">Uncharacterized protein</fullName>
    </submittedName>
</protein>
<accession>A0ABU2C0D2</accession>
<evidence type="ECO:0000313" key="3">
    <source>
        <dbReference type="Proteomes" id="UP001183648"/>
    </source>
</evidence>
<comment type="caution">
    <text evidence="2">The sequence shown here is derived from an EMBL/GenBank/DDBJ whole genome shotgun (WGS) entry which is preliminary data.</text>
</comment>
<evidence type="ECO:0000313" key="2">
    <source>
        <dbReference type="EMBL" id="MDR7364069.1"/>
    </source>
</evidence>
<keyword evidence="3" id="KW-1185">Reference proteome</keyword>
<name>A0ABU2C0D2_9ACTN</name>
<gene>
    <name evidence="2" type="ORF">J2S63_003622</name>
</gene>
<proteinExistence type="predicted"/>
<dbReference type="Proteomes" id="UP001183648">
    <property type="component" value="Unassembled WGS sequence"/>
</dbReference>
<reference evidence="2 3" key="1">
    <citation type="submission" date="2023-07" db="EMBL/GenBank/DDBJ databases">
        <title>Sequencing the genomes of 1000 actinobacteria strains.</title>
        <authorList>
            <person name="Klenk H.-P."/>
        </authorList>
    </citation>
    <scope>NUCLEOTIDE SEQUENCE [LARGE SCALE GENOMIC DNA]</scope>
    <source>
        <strain evidence="2 3">DSM 19426</strain>
    </source>
</reference>
<sequence>MCRQCESGAEAAESYDVLAEDDLEGLTPEQRERAAATWAESPTEATRRATQALRDDR</sequence>
<organism evidence="2 3">
    <name type="scientific">Nocardioides marmoribigeumensis</name>
    <dbReference type="NCBI Taxonomy" id="433649"/>
    <lineage>
        <taxon>Bacteria</taxon>
        <taxon>Bacillati</taxon>
        <taxon>Actinomycetota</taxon>
        <taxon>Actinomycetes</taxon>
        <taxon>Propionibacteriales</taxon>
        <taxon>Nocardioidaceae</taxon>
        <taxon>Nocardioides</taxon>
    </lineage>
</organism>